<evidence type="ECO:0000256" key="1">
    <source>
        <dbReference type="SAM" id="MobiDB-lite"/>
    </source>
</evidence>
<accession>A0A550CXK9</accession>
<feature type="region of interest" description="Disordered" evidence="1">
    <location>
        <begin position="256"/>
        <end position="333"/>
    </location>
</feature>
<protein>
    <submittedName>
        <fullName evidence="2">Uncharacterized protein</fullName>
    </submittedName>
</protein>
<feature type="compositionally biased region" description="Pro residues" evidence="1">
    <location>
        <begin position="304"/>
        <end position="333"/>
    </location>
</feature>
<comment type="caution">
    <text evidence="2">The sequence shown here is derived from an EMBL/GenBank/DDBJ whole genome shotgun (WGS) entry which is preliminary data.</text>
</comment>
<evidence type="ECO:0000313" key="2">
    <source>
        <dbReference type="EMBL" id="TRM69527.1"/>
    </source>
</evidence>
<organism evidence="2 3">
    <name type="scientific">Schizophyllum amplum</name>
    <dbReference type="NCBI Taxonomy" id="97359"/>
    <lineage>
        <taxon>Eukaryota</taxon>
        <taxon>Fungi</taxon>
        <taxon>Dikarya</taxon>
        <taxon>Basidiomycota</taxon>
        <taxon>Agaricomycotina</taxon>
        <taxon>Agaricomycetes</taxon>
        <taxon>Agaricomycetidae</taxon>
        <taxon>Agaricales</taxon>
        <taxon>Schizophyllaceae</taxon>
        <taxon>Schizophyllum</taxon>
    </lineage>
</organism>
<dbReference type="OrthoDB" id="7690434at2759"/>
<keyword evidence="3" id="KW-1185">Reference proteome</keyword>
<evidence type="ECO:0000313" key="3">
    <source>
        <dbReference type="Proteomes" id="UP000320762"/>
    </source>
</evidence>
<gene>
    <name evidence="2" type="ORF">BD626DRAFT_13752</name>
</gene>
<reference evidence="2 3" key="1">
    <citation type="journal article" date="2019" name="New Phytol.">
        <title>Comparative genomics reveals unique wood-decay strategies and fruiting body development in the Schizophyllaceae.</title>
        <authorList>
            <person name="Almasi E."/>
            <person name="Sahu N."/>
            <person name="Krizsan K."/>
            <person name="Balint B."/>
            <person name="Kovacs G.M."/>
            <person name="Kiss B."/>
            <person name="Cseklye J."/>
            <person name="Drula E."/>
            <person name="Henrissat B."/>
            <person name="Nagy I."/>
            <person name="Chovatia M."/>
            <person name="Adam C."/>
            <person name="LaButti K."/>
            <person name="Lipzen A."/>
            <person name="Riley R."/>
            <person name="Grigoriev I.V."/>
            <person name="Nagy L.G."/>
        </authorList>
    </citation>
    <scope>NUCLEOTIDE SEQUENCE [LARGE SCALE GENOMIC DNA]</scope>
    <source>
        <strain evidence="2 3">NL-1724</strain>
    </source>
</reference>
<name>A0A550CXK9_9AGAR</name>
<dbReference type="Proteomes" id="UP000320762">
    <property type="component" value="Unassembled WGS sequence"/>
</dbReference>
<proteinExistence type="predicted"/>
<sequence length="333" mass="35898">MSQSGDISGIVLLVEASAPVARVWPDIMSFVMPIIKRIYDSKPLNNIRIGVVIYGASDAPLLLSRFFADLQVVLHGLEEAHSSGPLSNYRPAATGKSGMAALDGIVAAIEMFDILARTAARPTFNHVLHIAGAGSNEADHPTVNEHPELDDMSWPALPKAFRDRDIHYSIIQPHSHNLSYITSFREQVSVYSLLVPVLMHHRLPATASSPGFPMALLIPSSSRDLLPRTPQHLGLLHSLLHPLPLPNVLRNPLCPTSQSVPASPPSPHPLPQIQSLCPPLHPTPLVPPTSHLLSQTPHRLPPIQHQPPVPPPSNSPPKSPACPMPSPISAPSS</sequence>
<dbReference type="EMBL" id="VDMD01000001">
    <property type="protein sequence ID" value="TRM69527.1"/>
    <property type="molecule type" value="Genomic_DNA"/>
</dbReference>
<dbReference type="AlphaFoldDB" id="A0A550CXK9"/>